<dbReference type="InterPro" id="IPR001405">
    <property type="entry name" value="UPF0758"/>
</dbReference>
<dbReference type="EMBL" id="CP046640">
    <property type="protein sequence ID" value="QTL97255.1"/>
    <property type="molecule type" value="Genomic_DNA"/>
</dbReference>
<dbReference type="Pfam" id="PF20582">
    <property type="entry name" value="UPF0758_N"/>
    <property type="match status" value="1"/>
</dbReference>
<dbReference type="GO" id="GO:0006508">
    <property type="term" value="P:proteolysis"/>
    <property type="evidence" value="ECO:0007669"/>
    <property type="project" value="UniProtKB-KW"/>
</dbReference>
<dbReference type="GO" id="GO:0046872">
    <property type="term" value="F:metal ion binding"/>
    <property type="evidence" value="ECO:0007669"/>
    <property type="project" value="UniProtKB-KW"/>
</dbReference>
<evidence type="ECO:0000256" key="6">
    <source>
        <dbReference type="ARBA" id="ARBA00023049"/>
    </source>
</evidence>
<evidence type="ECO:0000256" key="4">
    <source>
        <dbReference type="ARBA" id="ARBA00022801"/>
    </source>
</evidence>
<keyword evidence="5" id="KW-0862">Zinc</keyword>
<dbReference type="InterPro" id="IPR046778">
    <property type="entry name" value="UPF0758_N"/>
</dbReference>
<evidence type="ECO:0000256" key="3">
    <source>
        <dbReference type="ARBA" id="ARBA00022723"/>
    </source>
</evidence>
<dbReference type="KEGG" id="ifn:GM661_04300"/>
<keyword evidence="6" id="KW-0482">Metalloprotease</keyword>
<evidence type="ECO:0000256" key="1">
    <source>
        <dbReference type="ARBA" id="ARBA00010243"/>
    </source>
</evidence>
<dbReference type="PROSITE" id="PS01302">
    <property type="entry name" value="UPF0758"/>
    <property type="match status" value="1"/>
</dbReference>
<evidence type="ECO:0000256" key="2">
    <source>
        <dbReference type="ARBA" id="ARBA00022670"/>
    </source>
</evidence>
<dbReference type="CDD" id="cd08071">
    <property type="entry name" value="MPN_DUF2466"/>
    <property type="match status" value="1"/>
</dbReference>
<gene>
    <name evidence="9" type="primary">radC</name>
    <name evidence="9" type="ORF">GM661_04300</name>
</gene>
<dbReference type="InterPro" id="IPR037518">
    <property type="entry name" value="MPN"/>
</dbReference>
<dbReference type="Pfam" id="PF04002">
    <property type="entry name" value="RadC"/>
    <property type="match status" value="1"/>
</dbReference>
<dbReference type="AlphaFoldDB" id="A0A8A7KAZ1"/>
<evidence type="ECO:0000256" key="7">
    <source>
        <dbReference type="RuleBase" id="RU003797"/>
    </source>
</evidence>
<dbReference type="GO" id="GO:0008237">
    <property type="term" value="F:metallopeptidase activity"/>
    <property type="evidence" value="ECO:0007669"/>
    <property type="project" value="UniProtKB-KW"/>
</dbReference>
<dbReference type="Proteomes" id="UP000665020">
    <property type="component" value="Chromosome"/>
</dbReference>
<dbReference type="PROSITE" id="PS50249">
    <property type="entry name" value="MPN"/>
    <property type="match status" value="1"/>
</dbReference>
<organism evidence="9 10">
    <name type="scientific">Iocasia fonsfrigidae</name>
    <dbReference type="NCBI Taxonomy" id="2682810"/>
    <lineage>
        <taxon>Bacteria</taxon>
        <taxon>Bacillati</taxon>
        <taxon>Bacillota</taxon>
        <taxon>Clostridia</taxon>
        <taxon>Halanaerobiales</taxon>
        <taxon>Halanaerobiaceae</taxon>
        <taxon>Iocasia</taxon>
    </lineage>
</organism>
<evidence type="ECO:0000259" key="8">
    <source>
        <dbReference type="PROSITE" id="PS50249"/>
    </source>
</evidence>
<dbReference type="NCBIfam" id="TIGR00608">
    <property type="entry name" value="radc"/>
    <property type="match status" value="1"/>
</dbReference>
<dbReference type="InterPro" id="IPR010994">
    <property type="entry name" value="RuvA_2-like"/>
</dbReference>
<comment type="similarity">
    <text evidence="1 7">Belongs to the UPF0758 family.</text>
</comment>
<proteinExistence type="inferred from homology"/>
<dbReference type="Gene3D" id="3.40.140.10">
    <property type="entry name" value="Cytidine Deaminase, domain 2"/>
    <property type="match status" value="1"/>
</dbReference>
<keyword evidence="3" id="KW-0479">Metal-binding</keyword>
<evidence type="ECO:0000256" key="5">
    <source>
        <dbReference type="ARBA" id="ARBA00022833"/>
    </source>
</evidence>
<dbReference type="PANTHER" id="PTHR30471">
    <property type="entry name" value="DNA REPAIR PROTEIN RADC"/>
    <property type="match status" value="1"/>
</dbReference>
<dbReference type="SUPFAM" id="SSF47781">
    <property type="entry name" value="RuvA domain 2-like"/>
    <property type="match status" value="1"/>
</dbReference>
<name>A0A8A7KAZ1_9FIRM</name>
<evidence type="ECO:0000313" key="9">
    <source>
        <dbReference type="EMBL" id="QTL97255.1"/>
    </source>
</evidence>
<feature type="domain" description="MPN" evidence="8">
    <location>
        <begin position="109"/>
        <end position="231"/>
    </location>
</feature>
<keyword evidence="4" id="KW-0378">Hydrolase</keyword>
<sequence>MGVLEYRFTIKELPAEERPREKLVKNGAESLSDAELLALIIRVGNKKRTAVELSQDILNYFGGLKSLNYLSINELTGIKGVGLAKAVQLKAVAELSRRLGTLAGEEKEVIKSPKDAAYLLMPELRYLTQEVFKLVLLDIKNQLIKMPLISKGGLTSSIVHPREVFKEAIRNSAAAVILAHNHPSGIPEPSKDDINVTERLIKAGKIIGIDVLDHIIIGDGIFISMREKGII</sequence>
<accession>A0A8A7KAZ1</accession>
<keyword evidence="10" id="KW-1185">Reference proteome</keyword>
<keyword evidence="2" id="KW-0645">Protease</keyword>
<protein>
    <submittedName>
        <fullName evidence="9">DNA repair protein RadC</fullName>
    </submittedName>
</protein>
<dbReference type="PANTHER" id="PTHR30471:SF3">
    <property type="entry name" value="UPF0758 PROTEIN YEES-RELATED"/>
    <property type="match status" value="1"/>
</dbReference>
<dbReference type="InterPro" id="IPR025657">
    <property type="entry name" value="RadC_JAB"/>
</dbReference>
<dbReference type="RefSeq" id="WP_230868893.1">
    <property type="nucleotide sequence ID" value="NZ_CP046640.1"/>
</dbReference>
<evidence type="ECO:0000313" key="10">
    <source>
        <dbReference type="Proteomes" id="UP000665020"/>
    </source>
</evidence>
<dbReference type="NCBIfam" id="NF000642">
    <property type="entry name" value="PRK00024.1"/>
    <property type="match status" value="1"/>
</dbReference>
<dbReference type="InterPro" id="IPR020891">
    <property type="entry name" value="UPF0758_CS"/>
</dbReference>
<reference evidence="9" key="1">
    <citation type="submission" date="2019-12" db="EMBL/GenBank/DDBJ databases">
        <authorList>
            <person name="zhang j."/>
            <person name="sun C.M."/>
        </authorList>
    </citation>
    <scope>NUCLEOTIDE SEQUENCE</scope>
    <source>
        <strain evidence="9">NS-1</strain>
    </source>
</reference>